<organism evidence="5 7">
    <name type="scientific">Haloferax massiliensis</name>
    <dbReference type="NCBI Taxonomy" id="1476858"/>
    <lineage>
        <taxon>Archaea</taxon>
        <taxon>Methanobacteriati</taxon>
        <taxon>Methanobacteriota</taxon>
        <taxon>Stenosarchaea group</taxon>
        <taxon>Halobacteria</taxon>
        <taxon>Halobacteriales</taxon>
        <taxon>Haloferacaceae</taxon>
        <taxon>Haloferax</taxon>
    </lineage>
</organism>
<evidence type="ECO:0000259" key="3">
    <source>
        <dbReference type="Pfam" id="PF04967"/>
    </source>
</evidence>
<reference evidence="5" key="2">
    <citation type="submission" date="2015-03" db="EMBL/GenBank/DDBJ databases">
        <authorList>
            <person name="Urmite Genomes Urmite Genomes"/>
        </authorList>
    </citation>
    <scope>NUCLEOTIDE SEQUENCE [LARGE SCALE GENOMIC DNA]</scope>
    <source>
        <strain evidence="5">Arc-Hr</strain>
    </source>
</reference>
<feature type="domain" description="HTH bat-type" evidence="3">
    <location>
        <begin position="157"/>
        <end position="209"/>
    </location>
</feature>
<accession>A0A0D6JWZ1</accession>
<dbReference type="PANTHER" id="PTHR34236:SF1">
    <property type="entry name" value="DIMETHYL SULFOXIDE REDUCTASE TRANSCRIPTIONAL ACTIVATOR"/>
    <property type="match status" value="1"/>
</dbReference>
<dbReference type="Proteomes" id="UP000198902">
    <property type="component" value="Unassembled WGS sequence"/>
</dbReference>
<evidence type="ECO:0000256" key="1">
    <source>
        <dbReference type="ARBA" id="ARBA00023015"/>
    </source>
</evidence>
<reference evidence="7" key="1">
    <citation type="submission" date="2015-03" db="EMBL/GenBank/DDBJ databases">
        <authorList>
            <person name="Urmite Genomes"/>
        </authorList>
    </citation>
    <scope>NUCLEOTIDE SEQUENCE [LARGE SCALE GENOMIC DNA]</scope>
    <source>
        <strain evidence="7">Arc-Hr</strain>
    </source>
</reference>
<keyword evidence="7" id="KW-1185">Reference proteome</keyword>
<name>A0A0D6JWZ1_9EURY</name>
<evidence type="ECO:0000313" key="6">
    <source>
        <dbReference type="EMBL" id="CQR54052.1"/>
    </source>
</evidence>
<feature type="domain" description="HVO-A0563 N-terminal" evidence="4">
    <location>
        <begin position="3"/>
        <end position="147"/>
    </location>
</feature>
<proteinExistence type="predicted"/>
<dbReference type="InterPro" id="IPR036388">
    <property type="entry name" value="WH-like_DNA-bd_sf"/>
</dbReference>
<dbReference type="RefSeq" id="WP_089781780.1">
    <property type="nucleotide sequence ID" value="NZ_CABLRR010000007.1"/>
</dbReference>
<dbReference type="InterPro" id="IPR056531">
    <property type="entry name" value="HVO_A0563_N"/>
</dbReference>
<dbReference type="EMBL" id="CSTE01000007">
    <property type="protein sequence ID" value="CQR54052.1"/>
    <property type="molecule type" value="Genomic_DNA"/>
</dbReference>
<evidence type="ECO:0000259" key="4">
    <source>
        <dbReference type="Pfam" id="PF24280"/>
    </source>
</evidence>
<dbReference type="Gene3D" id="1.10.10.10">
    <property type="entry name" value="Winged helix-like DNA-binding domain superfamily/Winged helix DNA-binding domain"/>
    <property type="match status" value="1"/>
</dbReference>
<dbReference type="AlphaFoldDB" id="A0A0D6JWZ1"/>
<sequence length="216" mass="23392">MYEASLRIRDDSAYAAATAGNAASVELWCNEHCDMLHVSGEVGSDVLDRVGDTVGVAASVERGDELVVVTADCLRDHEIDHIEGYVQKHGLLLVPPLRYRDGAKVCRLLAVSADDLTACFRDLVDSGFDVSVESKRAVSFASGSGPLLAPADAMPELTGRQREALRLARAGGYYDLPRGIETATIADEMGVSRRTAEEHLRRAERKVMDSVAQYVL</sequence>
<dbReference type="GO" id="GO:0006355">
    <property type="term" value="P:regulation of DNA-templated transcription"/>
    <property type="evidence" value="ECO:0007669"/>
    <property type="project" value="InterPro"/>
</dbReference>
<evidence type="ECO:0000313" key="5">
    <source>
        <dbReference type="EMBL" id="CQR53978.1"/>
    </source>
</evidence>
<dbReference type="InterPro" id="IPR016032">
    <property type="entry name" value="Sig_transdc_resp-reg_C-effctor"/>
</dbReference>
<evidence type="ECO:0000313" key="7">
    <source>
        <dbReference type="Proteomes" id="UP000198902"/>
    </source>
</evidence>
<dbReference type="GO" id="GO:0003677">
    <property type="term" value="F:DNA binding"/>
    <property type="evidence" value="ECO:0007669"/>
    <property type="project" value="InterPro"/>
</dbReference>
<keyword evidence="1" id="KW-0805">Transcription regulation</keyword>
<dbReference type="Pfam" id="PF04967">
    <property type="entry name" value="HTH_10"/>
    <property type="match status" value="1"/>
</dbReference>
<dbReference type="PANTHER" id="PTHR34236">
    <property type="entry name" value="DIMETHYL SULFOXIDE REDUCTASE TRANSCRIPTIONAL ACTIVATOR"/>
    <property type="match status" value="1"/>
</dbReference>
<evidence type="ECO:0000256" key="2">
    <source>
        <dbReference type="ARBA" id="ARBA00023163"/>
    </source>
</evidence>
<dbReference type="Pfam" id="PF24280">
    <property type="entry name" value="HVO_A0563_N"/>
    <property type="match status" value="1"/>
</dbReference>
<protein>
    <submittedName>
        <fullName evidence="5">HTH DNA binding domain protein</fullName>
    </submittedName>
</protein>
<dbReference type="EMBL" id="CSTE01000007">
    <property type="protein sequence ID" value="CQR53978.1"/>
    <property type="molecule type" value="Genomic_DNA"/>
</dbReference>
<dbReference type="SUPFAM" id="SSF46894">
    <property type="entry name" value="C-terminal effector domain of the bipartite response regulators"/>
    <property type="match status" value="1"/>
</dbReference>
<dbReference type="InterPro" id="IPR007050">
    <property type="entry name" value="HTH_bacterioopsin"/>
</dbReference>
<keyword evidence="2" id="KW-0804">Transcription</keyword>
<dbReference type="OrthoDB" id="27447at2157"/>
<gene>
    <name evidence="5" type="ORF">BN996_03880</name>
    <name evidence="6" type="ORF">BN996_03916</name>
</gene>